<dbReference type="SUPFAM" id="SSF53271">
    <property type="entry name" value="PRTase-like"/>
    <property type="match status" value="1"/>
</dbReference>
<dbReference type="STRING" id="558173.CDOO_00860"/>
<name>A0A097IJ52_9CORY</name>
<keyword evidence="2" id="KW-1185">Reference proteome</keyword>
<dbReference type="KEGG" id="cdo:CDOO_00860"/>
<reference evidence="1 2" key="1">
    <citation type="submission" date="2013-09" db="EMBL/GenBank/DDBJ databases">
        <title>Complete genome sequence of Corynebacterium doosanense CAU 212(T) (=DSM 45436(T)), isolated from activated sludge.</title>
        <authorList>
            <person name="Schaffert L."/>
            <person name="Albersmeier A."/>
            <person name="Kalinowski J."/>
            <person name="Ruckert C."/>
        </authorList>
    </citation>
    <scope>NUCLEOTIDE SEQUENCE [LARGE SCALE GENOMIC DNA]</scope>
    <source>
        <strain evidence="1 2">CAU 212</strain>
    </source>
</reference>
<evidence type="ECO:0008006" key="3">
    <source>
        <dbReference type="Google" id="ProtNLM"/>
    </source>
</evidence>
<protein>
    <recommendedName>
        <fullName evidence="3">Phosphoribosyltransferase</fullName>
    </recommendedName>
</protein>
<sequence length="235" mass="25673">MKDDAGEHWPTCLPCRQHRYTLGIDYGELADSTGFIIYALKYADGSRDQSLRDMHQYKILSPSWGSRPAISEEGQRIRTLLYVTLRDHLPRLEESAGPVDLITQVPSTSTDPGRDPQALAAAIESAVKKLPGLAPYQGVLGVGQSDSGTSRSLDPGRFPVTDPDSVAGRHVLLVEDTWVTGASVQSAAVSLRRAGAARVTVLCVARMLREEWKAGNYLTSRYAEFPPPAPHFPVF</sequence>
<dbReference type="CDD" id="cd06223">
    <property type="entry name" value="PRTases_typeI"/>
    <property type="match status" value="1"/>
</dbReference>
<dbReference type="AlphaFoldDB" id="A0A097IJ52"/>
<dbReference type="InterPro" id="IPR000836">
    <property type="entry name" value="PRTase_dom"/>
</dbReference>
<dbReference type="eggNOG" id="COG1040">
    <property type="taxonomic scope" value="Bacteria"/>
</dbReference>
<dbReference type="Proteomes" id="UP000029914">
    <property type="component" value="Chromosome"/>
</dbReference>
<gene>
    <name evidence="1" type="ORF">CDOO_00860</name>
</gene>
<evidence type="ECO:0000313" key="2">
    <source>
        <dbReference type="Proteomes" id="UP000029914"/>
    </source>
</evidence>
<dbReference type="RefSeq" id="WP_018022974.1">
    <property type="nucleotide sequence ID" value="NZ_CP006764.1"/>
</dbReference>
<dbReference type="HOGENOM" id="CLU_1178635_0_0_11"/>
<proteinExistence type="predicted"/>
<accession>A0A097IJ52</accession>
<dbReference type="InterPro" id="IPR029057">
    <property type="entry name" value="PRTase-like"/>
</dbReference>
<evidence type="ECO:0000313" key="1">
    <source>
        <dbReference type="EMBL" id="AIT62138.1"/>
    </source>
</evidence>
<dbReference type="EMBL" id="CP006764">
    <property type="protein sequence ID" value="AIT62138.1"/>
    <property type="molecule type" value="Genomic_DNA"/>
</dbReference>
<organism evidence="1 2">
    <name type="scientific">Corynebacterium doosanense CAU 212 = DSM 45436</name>
    <dbReference type="NCBI Taxonomy" id="558173"/>
    <lineage>
        <taxon>Bacteria</taxon>
        <taxon>Bacillati</taxon>
        <taxon>Actinomycetota</taxon>
        <taxon>Actinomycetes</taxon>
        <taxon>Mycobacteriales</taxon>
        <taxon>Corynebacteriaceae</taxon>
        <taxon>Corynebacterium</taxon>
    </lineage>
</organism>
<dbReference type="Gene3D" id="3.40.50.2020">
    <property type="match status" value="1"/>
</dbReference>